<keyword evidence="11 12" id="KW-0998">Cell outer membrane</keyword>
<dbReference type="InterPro" id="IPR039426">
    <property type="entry name" value="TonB-dep_rcpt-like"/>
</dbReference>
<keyword evidence="4" id="KW-0410">Iron transport</keyword>
<feature type="domain" description="TonB-dependent receptor plug" evidence="16">
    <location>
        <begin position="114"/>
        <end position="224"/>
    </location>
</feature>
<dbReference type="Gene3D" id="2.40.170.20">
    <property type="entry name" value="TonB-dependent receptor, beta-barrel domain"/>
    <property type="match status" value="1"/>
</dbReference>
<evidence type="ECO:0000256" key="2">
    <source>
        <dbReference type="ARBA" id="ARBA00022448"/>
    </source>
</evidence>
<dbReference type="Pfam" id="PF00593">
    <property type="entry name" value="TonB_dep_Rec_b-barrel"/>
    <property type="match status" value="1"/>
</dbReference>
<evidence type="ECO:0000256" key="3">
    <source>
        <dbReference type="ARBA" id="ARBA00022452"/>
    </source>
</evidence>
<gene>
    <name evidence="17" type="ORF">K1W68_14100</name>
</gene>
<evidence type="ECO:0000256" key="10">
    <source>
        <dbReference type="ARBA" id="ARBA00023136"/>
    </source>
</evidence>
<evidence type="ECO:0000256" key="6">
    <source>
        <dbReference type="ARBA" id="ARBA00022729"/>
    </source>
</evidence>
<dbReference type="AlphaFoldDB" id="A0AAW5EW58"/>
<keyword evidence="17" id="KW-0675">Receptor</keyword>
<keyword evidence="9 13" id="KW-0798">TonB box</keyword>
<evidence type="ECO:0000313" key="18">
    <source>
        <dbReference type="Proteomes" id="UP001202887"/>
    </source>
</evidence>
<keyword evidence="2 12" id="KW-0813">Transport</keyword>
<dbReference type="Pfam" id="PF07715">
    <property type="entry name" value="Plug"/>
    <property type="match status" value="1"/>
</dbReference>
<dbReference type="InterPro" id="IPR000531">
    <property type="entry name" value="Beta-barrel_TonB"/>
</dbReference>
<reference evidence="17" key="1">
    <citation type="journal article" date="2021" name="Polymers (Basel)">
        <title>Highly Stretchable Bacterial Cellulose Produced by Komagataeibacter hansenii SI1.</title>
        <authorList>
            <person name="Cielecka I."/>
            <person name="Ryngajllo M."/>
            <person name="Maniukiewicz W."/>
            <person name="Bielecki S."/>
        </authorList>
    </citation>
    <scope>NUCLEOTIDE SEQUENCE</scope>
    <source>
        <strain evidence="17">SI1</strain>
    </source>
</reference>
<evidence type="ECO:0000256" key="7">
    <source>
        <dbReference type="ARBA" id="ARBA00023004"/>
    </source>
</evidence>
<dbReference type="InterPro" id="IPR012910">
    <property type="entry name" value="Plug_dom"/>
</dbReference>
<dbReference type="PANTHER" id="PTHR32552">
    <property type="entry name" value="FERRICHROME IRON RECEPTOR-RELATED"/>
    <property type="match status" value="1"/>
</dbReference>
<keyword evidence="5 12" id="KW-0812">Transmembrane</keyword>
<dbReference type="Proteomes" id="UP001202887">
    <property type="component" value="Unassembled WGS sequence"/>
</dbReference>
<keyword evidence="3 12" id="KW-1134">Transmembrane beta strand</keyword>
<keyword evidence="8" id="KW-0406">Ion transport</keyword>
<sequence>MPRPFVTSPPDAPPRRPTHRTLVFGSYLFSSTIFLPHALAAPGGETQARHATVHAARTPHATTAPDTARGTSRGLSPAAVRAATPTATPPSRPEVISVSRQRQTPATRAEARLASIPGATSVIDAQKTLKGRNFTSADALSFQPGVFAQSSGGGDGLRLSIRGSGIATGTNYFRSGMLMMFDGLPVTTPAGTPYELFEPLGLRYTEVLRGANAFDYGGLQLGGAINYVTQTGYDAQKYQARVEAGSFGYVKEQVSSGAVIGKFDYFVSVTNSYRGGYQENTKATSFGINANFGYRFNDRVSTRAFFRYRQTVNGYPGYLTRDQILSDPKQSQSPYYSWGAHRIQPGTKYYGDMTTIRIDDASKIELGFNYQDAPIDIENNATSQVWGYKTVAGVLNYDRHDVLSGHKSDTQFGILTYSDLDAWQTNHIRVNSGANAGLFAGQPLGETLRHVKYGGTENYFHLRNNTEVAHNLWLTAAGALAFIGRESDVTYPNRSHLGTSSVNFIPRGGFRYIPYHNIEIYGNVSRSIQPPNDWNYNYAGAYYNAAAYPLQNYAGENSTSGRLRNQTATTFEIGTTGHYFHNKWSLSYYHSAVRNELLTVMTPQSEAAGTSIYGNASPTTHQGVEFSLETELLKWSGNTLSLRQAYTYQDFRYRHDAVFGHNRLPGIPEHFYQGEIHLDMHNGFYAGFNAQVSSKVGASYDMTYFAPSYHIYNANIGYAWPRKHREVFLSFNNLANKHYAAIVVPGYQSAGKQLSVMQPGDGFGVFAGVSMGFD</sequence>
<evidence type="ECO:0000256" key="4">
    <source>
        <dbReference type="ARBA" id="ARBA00022496"/>
    </source>
</evidence>
<evidence type="ECO:0000256" key="9">
    <source>
        <dbReference type="ARBA" id="ARBA00023077"/>
    </source>
</evidence>
<comment type="similarity">
    <text evidence="12 13">Belongs to the TonB-dependent receptor family.</text>
</comment>
<evidence type="ECO:0000313" key="17">
    <source>
        <dbReference type="EMBL" id="MCJ8355108.1"/>
    </source>
</evidence>
<keyword evidence="6" id="KW-0732">Signal</keyword>
<name>A0AAW5EW58_NOVHA</name>
<dbReference type="PANTHER" id="PTHR32552:SF68">
    <property type="entry name" value="FERRICHROME OUTER MEMBRANE TRANSPORTER_PHAGE RECEPTOR"/>
    <property type="match status" value="1"/>
</dbReference>
<keyword evidence="10 12" id="KW-0472">Membrane</keyword>
<protein>
    <submittedName>
        <fullName evidence="17">TonB-dependent receptor</fullName>
    </submittedName>
</protein>
<evidence type="ECO:0000256" key="5">
    <source>
        <dbReference type="ARBA" id="ARBA00022692"/>
    </source>
</evidence>
<dbReference type="Gene3D" id="2.170.130.10">
    <property type="entry name" value="TonB-dependent receptor, plug domain"/>
    <property type="match status" value="1"/>
</dbReference>
<feature type="domain" description="TonB-dependent receptor-like beta-barrel" evidence="15">
    <location>
        <begin position="325"/>
        <end position="734"/>
    </location>
</feature>
<accession>A0AAW5EW58</accession>
<evidence type="ECO:0000256" key="8">
    <source>
        <dbReference type="ARBA" id="ARBA00023065"/>
    </source>
</evidence>
<dbReference type="EMBL" id="JAIBCX010000054">
    <property type="protein sequence ID" value="MCJ8355108.1"/>
    <property type="molecule type" value="Genomic_DNA"/>
</dbReference>
<evidence type="ECO:0000256" key="11">
    <source>
        <dbReference type="ARBA" id="ARBA00023237"/>
    </source>
</evidence>
<dbReference type="GO" id="GO:0015344">
    <property type="term" value="F:siderophore uptake transmembrane transporter activity"/>
    <property type="evidence" value="ECO:0007669"/>
    <property type="project" value="TreeGrafter"/>
</dbReference>
<dbReference type="RefSeq" id="WP_247067680.1">
    <property type="nucleotide sequence ID" value="NZ_JAIBCX010000054.1"/>
</dbReference>
<evidence type="ECO:0000259" key="15">
    <source>
        <dbReference type="Pfam" id="PF00593"/>
    </source>
</evidence>
<evidence type="ECO:0000256" key="12">
    <source>
        <dbReference type="PROSITE-ProRule" id="PRU01360"/>
    </source>
</evidence>
<dbReference type="SUPFAM" id="SSF56935">
    <property type="entry name" value="Porins"/>
    <property type="match status" value="1"/>
</dbReference>
<feature type="compositionally biased region" description="Low complexity" evidence="14">
    <location>
        <begin position="76"/>
        <end position="86"/>
    </location>
</feature>
<proteinExistence type="inferred from homology"/>
<evidence type="ECO:0000256" key="1">
    <source>
        <dbReference type="ARBA" id="ARBA00004571"/>
    </source>
</evidence>
<dbReference type="InterPro" id="IPR036942">
    <property type="entry name" value="Beta-barrel_TonB_sf"/>
</dbReference>
<evidence type="ECO:0000256" key="13">
    <source>
        <dbReference type="RuleBase" id="RU003357"/>
    </source>
</evidence>
<comment type="caution">
    <text evidence="17">The sequence shown here is derived from an EMBL/GenBank/DDBJ whole genome shotgun (WGS) entry which is preliminary data.</text>
</comment>
<dbReference type="GO" id="GO:0009279">
    <property type="term" value="C:cell outer membrane"/>
    <property type="evidence" value="ECO:0007669"/>
    <property type="project" value="UniProtKB-SubCell"/>
</dbReference>
<evidence type="ECO:0000256" key="14">
    <source>
        <dbReference type="SAM" id="MobiDB-lite"/>
    </source>
</evidence>
<organism evidence="17 18">
    <name type="scientific">Novacetimonas hansenii</name>
    <name type="common">Komagataeibacter hansenii</name>
    <dbReference type="NCBI Taxonomy" id="436"/>
    <lineage>
        <taxon>Bacteria</taxon>
        <taxon>Pseudomonadati</taxon>
        <taxon>Pseudomonadota</taxon>
        <taxon>Alphaproteobacteria</taxon>
        <taxon>Acetobacterales</taxon>
        <taxon>Acetobacteraceae</taxon>
        <taxon>Novacetimonas</taxon>
    </lineage>
</organism>
<keyword evidence="7" id="KW-0408">Iron</keyword>
<comment type="subcellular location">
    <subcellularLocation>
        <location evidence="1 12">Cell outer membrane</location>
        <topology evidence="1 12">Multi-pass membrane protein</topology>
    </subcellularLocation>
</comment>
<feature type="compositionally biased region" description="Low complexity" evidence="14">
    <location>
        <begin position="49"/>
        <end position="69"/>
    </location>
</feature>
<dbReference type="InterPro" id="IPR037066">
    <property type="entry name" value="Plug_dom_sf"/>
</dbReference>
<feature type="region of interest" description="Disordered" evidence="14">
    <location>
        <begin position="45"/>
        <end position="108"/>
    </location>
</feature>
<dbReference type="PROSITE" id="PS52016">
    <property type="entry name" value="TONB_DEPENDENT_REC_3"/>
    <property type="match status" value="1"/>
</dbReference>
<evidence type="ECO:0000259" key="16">
    <source>
        <dbReference type="Pfam" id="PF07715"/>
    </source>
</evidence>
<reference evidence="17" key="2">
    <citation type="submission" date="2022-03" db="EMBL/GenBank/DDBJ databases">
        <authorList>
            <person name="Ryngajllo M."/>
            <person name="Jacek P."/>
            <person name="Kubiak K."/>
        </authorList>
    </citation>
    <scope>NUCLEOTIDE SEQUENCE</scope>
    <source>
        <strain evidence="17">SI1</strain>
    </source>
</reference>